<dbReference type="Proteomes" id="UP000774326">
    <property type="component" value="Unassembled WGS sequence"/>
</dbReference>
<proteinExistence type="predicted"/>
<reference evidence="1" key="1">
    <citation type="journal article" date="2021" name="Open Biol.">
        <title>Shared evolutionary footprints suggest mitochondrial oxidative damage underlies multiple complex I losses in fungi.</title>
        <authorList>
            <person name="Schikora-Tamarit M.A."/>
            <person name="Marcet-Houben M."/>
            <person name="Nosek J."/>
            <person name="Gabaldon T."/>
        </authorList>
    </citation>
    <scope>NUCLEOTIDE SEQUENCE</scope>
    <source>
        <strain evidence="1">CBS2887</strain>
    </source>
</reference>
<sequence length="513" mass="59123">MSTNQRNQQKPQIERNLAQNVHCYDQKWAELVKMTEYLPSQPEEISNLDEEGLKSLKEKLEIIGMLFDEVEDCITKVFDSIEIEESFLESLDGVASLVNEGDRHRLQSTGFTGSMEELTSRVRLGCNEFGRGTKSEQTESGHTSKDLMTETPKVLTLFSTKEEQYNSVVRSMKELVEKSNGGILFSDIALLTKNKGDLEKLESTLKKNEVEYHVLKEENHWIHKYHLYFIADYLRILLDPYRNSLSILFTLPLLRGVGDIRISSVISEAITDRKPLFEVLLSKQNDPRLKLYTNAIIRAREKININNKESIKSCLLELLHNLGFMELLSRSLKGKYKPIRDDIVLFVFHAVLNRAVITCPKDQSLLSHYIDTHMASLELPTKPSKVKIGKLNSAMGLEFPIVCFLNAEDVITRRNISQAPNFDTSGFRMGDKMLFAKYTKATNLLLMSTADTRVDYPTLKRLNPEVPHYYKMENDINVTNYSKMKIQRTPESLENSIFTLQKMARRKFRFLKR</sequence>
<name>A0A9P8TM86_WICPI</name>
<dbReference type="SUPFAM" id="SSF52540">
    <property type="entry name" value="P-loop containing nucleoside triphosphate hydrolases"/>
    <property type="match status" value="1"/>
</dbReference>
<dbReference type="AlphaFoldDB" id="A0A9P8TM86"/>
<keyword evidence="2" id="KW-1185">Reference proteome</keyword>
<dbReference type="EMBL" id="JAEUBG010002825">
    <property type="protein sequence ID" value="KAH3684031.1"/>
    <property type="molecule type" value="Genomic_DNA"/>
</dbReference>
<protein>
    <submittedName>
        <fullName evidence="1">Uncharacterized protein</fullName>
    </submittedName>
</protein>
<evidence type="ECO:0000313" key="2">
    <source>
        <dbReference type="Proteomes" id="UP000774326"/>
    </source>
</evidence>
<dbReference type="InterPro" id="IPR027417">
    <property type="entry name" value="P-loop_NTPase"/>
</dbReference>
<accession>A0A9P8TM86</accession>
<evidence type="ECO:0000313" key="1">
    <source>
        <dbReference type="EMBL" id="KAH3684031.1"/>
    </source>
</evidence>
<dbReference type="Gene3D" id="3.40.50.300">
    <property type="entry name" value="P-loop containing nucleotide triphosphate hydrolases"/>
    <property type="match status" value="1"/>
</dbReference>
<organism evidence="1 2">
    <name type="scientific">Wickerhamomyces pijperi</name>
    <name type="common">Yeast</name>
    <name type="synonym">Pichia pijperi</name>
    <dbReference type="NCBI Taxonomy" id="599730"/>
    <lineage>
        <taxon>Eukaryota</taxon>
        <taxon>Fungi</taxon>
        <taxon>Dikarya</taxon>
        <taxon>Ascomycota</taxon>
        <taxon>Saccharomycotina</taxon>
        <taxon>Saccharomycetes</taxon>
        <taxon>Phaffomycetales</taxon>
        <taxon>Wickerhamomycetaceae</taxon>
        <taxon>Wickerhamomyces</taxon>
    </lineage>
</organism>
<comment type="caution">
    <text evidence="1">The sequence shown here is derived from an EMBL/GenBank/DDBJ whole genome shotgun (WGS) entry which is preliminary data.</text>
</comment>
<dbReference type="Gene3D" id="1.10.486.10">
    <property type="entry name" value="PCRA, domain 4"/>
    <property type="match status" value="1"/>
</dbReference>
<gene>
    <name evidence="1" type="ORF">WICPIJ_005003</name>
</gene>
<reference evidence="1" key="2">
    <citation type="submission" date="2021-01" db="EMBL/GenBank/DDBJ databases">
        <authorList>
            <person name="Schikora-Tamarit M.A."/>
        </authorList>
    </citation>
    <scope>NUCLEOTIDE SEQUENCE</scope>
    <source>
        <strain evidence="1">CBS2887</strain>
    </source>
</reference>